<keyword evidence="2" id="KW-1185">Reference proteome</keyword>
<reference evidence="1" key="1">
    <citation type="submission" date="2023-10" db="EMBL/GenBank/DDBJ databases">
        <title>Genome assembly of Pristionchus species.</title>
        <authorList>
            <person name="Yoshida K."/>
            <person name="Sommer R.J."/>
        </authorList>
    </citation>
    <scope>NUCLEOTIDE SEQUENCE</scope>
    <source>
        <strain evidence="1">RS5133</strain>
    </source>
</reference>
<evidence type="ECO:0000313" key="2">
    <source>
        <dbReference type="Proteomes" id="UP001432322"/>
    </source>
</evidence>
<organism evidence="1 2">
    <name type="scientific">Pristionchus fissidentatus</name>
    <dbReference type="NCBI Taxonomy" id="1538716"/>
    <lineage>
        <taxon>Eukaryota</taxon>
        <taxon>Metazoa</taxon>
        <taxon>Ecdysozoa</taxon>
        <taxon>Nematoda</taxon>
        <taxon>Chromadorea</taxon>
        <taxon>Rhabditida</taxon>
        <taxon>Rhabditina</taxon>
        <taxon>Diplogasteromorpha</taxon>
        <taxon>Diplogasteroidea</taxon>
        <taxon>Neodiplogasteridae</taxon>
        <taxon>Pristionchus</taxon>
    </lineage>
</organism>
<sequence length="88" mass="10292">KKKKKRKKGEAMVFTLRNNTDRVMHVRVKSGALDLVSGEWKIAPRADHNFDVIGDANRTLVLHWRTEVKNKGEKMKEGELEVHLRDNW</sequence>
<feature type="non-terminal residue" evidence="1">
    <location>
        <position position="1"/>
    </location>
</feature>
<accession>A0AAV5WCZ7</accession>
<evidence type="ECO:0000313" key="1">
    <source>
        <dbReference type="EMBL" id="GMT29884.1"/>
    </source>
</evidence>
<gene>
    <name evidence="1" type="ORF">PFISCL1PPCAC_21181</name>
</gene>
<dbReference type="Proteomes" id="UP001432322">
    <property type="component" value="Unassembled WGS sequence"/>
</dbReference>
<evidence type="ECO:0008006" key="3">
    <source>
        <dbReference type="Google" id="ProtNLM"/>
    </source>
</evidence>
<feature type="non-terminal residue" evidence="1">
    <location>
        <position position="88"/>
    </location>
</feature>
<protein>
    <recommendedName>
        <fullName evidence="3">Major sperm protein</fullName>
    </recommendedName>
</protein>
<dbReference type="EMBL" id="BTSY01000005">
    <property type="protein sequence ID" value="GMT29884.1"/>
    <property type="molecule type" value="Genomic_DNA"/>
</dbReference>
<proteinExistence type="predicted"/>
<comment type="caution">
    <text evidence="1">The sequence shown here is derived from an EMBL/GenBank/DDBJ whole genome shotgun (WGS) entry which is preliminary data.</text>
</comment>
<dbReference type="AlphaFoldDB" id="A0AAV5WCZ7"/>
<name>A0AAV5WCZ7_9BILA</name>